<comment type="caution">
    <text evidence="9">The sequence shown here is derived from an EMBL/GenBank/DDBJ whole genome shotgun (WGS) entry which is preliminary data.</text>
</comment>
<dbReference type="InterPro" id="IPR015421">
    <property type="entry name" value="PyrdxlP-dep_Trfase_major"/>
</dbReference>
<gene>
    <name evidence="9" type="ORF">CD158_07225</name>
</gene>
<dbReference type="Gene3D" id="3.40.640.10">
    <property type="entry name" value="Type I PLP-dependent aspartate aminotransferase-like (Major domain)"/>
    <property type="match status" value="1"/>
</dbReference>
<dbReference type="Gene3D" id="1.10.10.10">
    <property type="entry name" value="Winged helix-like DNA-binding domain superfamily/Winged helix DNA-binding domain"/>
    <property type="match status" value="1"/>
</dbReference>
<dbReference type="GO" id="GO:0008483">
    <property type="term" value="F:transaminase activity"/>
    <property type="evidence" value="ECO:0007669"/>
    <property type="project" value="UniProtKB-KW"/>
</dbReference>
<evidence type="ECO:0000313" key="9">
    <source>
        <dbReference type="EMBL" id="PNZ66985.1"/>
    </source>
</evidence>
<keyword evidence="3 9" id="KW-0032">Aminotransferase</keyword>
<dbReference type="EMBL" id="PPQW01000045">
    <property type="protein sequence ID" value="PNZ66985.1"/>
    <property type="molecule type" value="Genomic_DNA"/>
</dbReference>
<sequence length="441" mass="51814">MNKYQTIASTLSQLIDEGRYRDRLPTIRSLMTMFRASQSTINQALQLLIQANKIYNKPHSGYFIIPNHVEKMESHSVYDFSTASTSWTDFPMAHYVHCLEIAFKNEKEDLFTYGDVTGQTSLKQSFQSLLADQHIFAKTDQIVITSGTQQALHLLALMMKTNHDKILIEQPTYHQMVNLIERLDLNYATYGRHLEAFDMDAFEKVVQRTQLDYVYLMPRLHNPLGTTISEADKIKLIRLAHQYHFYMIEDDYLGDFEHHNAYKSLYELDDQQCVIYLKSFSKIMFPGQRLGFAVLPEKLSEPFIKMKEIADIQTNTLSQLMMQTFIQSGLYDTHKNNVISKHRQKVKILQQALKRYFHHYQYNDNNKLHTVIKLPKRINMTGLYRDFEKLGIGVDDYRKNYMPGFPDRDKFLKLNTTRIAEDQIDPGLRLIRQAIRHNQIF</sequence>
<dbReference type="InterPro" id="IPR000524">
    <property type="entry name" value="Tscrpt_reg_HTH_GntR"/>
</dbReference>
<evidence type="ECO:0000256" key="1">
    <source>
        <dbReference type="ARBA" id="ARBA00001933"/>
    </source>
</evidence>
<keyword evidence="7" id="KW-0804">Transcription</keyword>
<protein>
    <submittedName>
        <fullName evidence="9">PLP-dependent aminotransferase family protein</fullName>
    </submittedName>
</protein>
<evidence type="ECO:0000256" key="7">
    <source>
        <dbReference type="ARBA" id="ARBA00023163"/>
    </source>
</evidence>
<evidence type="ECO:0000256" key="6">
    <source>
        <dbReference type="ARBA" id="ARBA00023125"/>
    </source>
</evidence>
<evidence type="ECO:0000256" key="5">
    <source>
        <dbReference type="ARBA" id="ARBA00023015"/>
    </source>
</evidence>
<dbReference type="CDD" id="cd00609">
    <property type="entry name" value="AAT_like"/>
    <property type="match status" value="1"/>
</dbReference>
<dbReference type="Pfam" id="PF00155">
    <property type="entry name" value="Aminotran_1_2"/>
    <property type="match status" value="1"/>
</dbReference>
<evidence type="ECO:0000256" key="2">
    <source>
        <dbReference type="ARBA" id="ARBA00005384"/>
    </source>
</evidence>
<evidence type="ECO:0000256" key="3">
    <source>
        <dbReference type="ARBA" id="ARBA00022576"/>
    </source>
</evidence>
<keyword evidence="3 9" id="KW-0808">Transferase</keyword>
<dbReference type="AlphaFoldDB" id="A0AAP8TSX3"/>
<evidence type="ECO:0000256" key="4">
    <source>
        <dbReference type="ARBA" id="ARBA00022898"/>
    </source>
</evidence>
<evidence type="ECO:0000313" key="10">
    <source>
        <dbReference type="Proteomes" id="UP000242470"/>
    </source>
</evidence>
<keyword evidence="4" id="KW-0663">Pyridoxal phosphate</keyword>
<dbReference type="SUPFAM" id="SSF53383">
    <property type="entry name" value="PLP-dependent transferases"/>
    <property type="match status" value="1"/>
</dbReference>
<dbReference type="Pfam" id="PF00392">
    <property type="entry name" value="GntR"/>
    <property type="match status" value="1"/>
</dbReference>
<dbReference type="SMART" id="SM00345">
    <property type="entry name" value="HTH_GNTR"/>
    <property type="match status" value="1"/>
</dbReference>
<accession>A0AAP8TSX3</accession>
<comment type="cofactor">
    <cofactor evidence="1">
        <name>pyridoxal 5'-phosphate</name>
        <dbReference type="ChEBI" id="CHEBI:597326"/>
    </cofactor>
</comment>
<evidence type="ECO:0000259" key="8">
    <source>
        <dbReference type="SMART" id="SM00345"/>
    </source>
</evidence>
<proteinExistence type="inferred from homology"/>
<dbReference type="GO" id="GO:0030170">
    <property type="term" value="F:pyridoxal phosphate binding"/>
    <property type="evidence" value="ECO:0007669"/>
    <property type="project" value="InterPro"/>
</dbReference>
<feature type="domain" description="HTH gntR-type" evidence="8">
    <location>
        <begin position="7"/>
        <end position="64"/>
    </location>
</feature>
<reference evidence="9 10" key="1">
    <citation type="submission" date="2017-08" db="EMBL/GenBank/DDBJ databases">
        <title>Draft genome sequences of 64 type strains of genus Staph aureus.</title>
        <authorList>
            <person name="Cole K."/>
            <person name="Golubchik T."/>
            <person name="Russell J."/>
            <person name="Foster D."/>
            <person name="Llewelyn M."/>
            <person name="Wilson D."/>
            <person name="Crook D."/>
            <person name="Paul J."/>
        </authorList>
    </citation>
    <scope>NUCLEOTIDE SEQUENCE [LARGE SCALE GENOMIC DNA]</scope>
    <source>
        <strain evidence="9 10">NCTC 12101</strain>
    </source>
</reference>
<dbReference type="Proteomes" id="UP000242470">
    <property type="component" value="Unassembled WGS sequence"/>
</dbReference>
<dbReference type="GeneID" id="64982887"/>
<dbReference type="PANTHER" id="PTHR46577">
    <property type="entry name" value="HTH-TYPE TRANSCRIPTIONAL REGULATORY PROTEIN GABR"/>
    <property type="match status" value="1"/>
</dbReference>
<dbReference type="InterPro" id="IPR036390">
    <property type="entry name" value="WH_DNA-bd_sf"/>
</dbReference>
<dbReference type="GO" id="GO:0003700">
    <property type="term" value="F:DNA-binding transcription factor activity"/>
    <property type="evidence" value="ECO:0007669"/>
    <property type="project" value="InterPro"/>
</dbReference>
<dbReference type="RefSeq" id="WP_059108068.1">
    <property type="nucleotide sequence ID" value="NZ_AP024589.1"/>
</dbReference>
<dbReference type="SUPFAM" id="SSF46785">
    <property type="entry name" value="Winged helix' DNA-binding domain"/>
    <property type="match status" value="1"/>
</dbReference>
<name>A0AAP8TSX3_9STAP</name>
<keyword evidence="5" id="KW-0805">Transcription regulation</keyword>
<dbReference type="InterPro" id="IPR004839">
    <property type="entry name" value="Aminotransferase_I/II_large"/>
</dbReference>
<dbReference type="GO" id="GO:0003677">
    <property type="term" value="F:DNA binding"/>
    <property type="evidence" value="ECO:0007669"/>
    <property type="project" value="UniProtKB-KW"/>
</dbReference>
<dbReference type="InterPro" id="IPR036388">
    <property type="entry name" value="WH-like_DNA-bd_sf"/>
</dbReference>
<dbReference type="CDD" id="cd07377">
    <property type="entry name" value="WHTH_GntR"/>
    <property type="match status" value="1"/>
</dbReference>
<dbReference type="InterPro" id="IPR015424">
    <property type="entry name" value="PyrdxlP-dep_Trfase"/>
</dbReference>
<keyword evidence="6" id="KW-0238">DNA-binding</keyword>
<dbReference type="PANTHER" id="PTHR46577:SF1">
    <property type="entry name" value="HTH-TYPE TRANSCRIPTIONAL REGULATORY PROTEIN GABR"/>
    <property type="match status" value="1"/>
</dbReference>
<organism evidence="9 10">
    <name type="scientific">Staphylococcus auricularis</name>
    <dbReference type="NCBI Taxonomy" id="29379"/>
    <lineage>
        <taxon>Bacteria</taxon>
        <taxon>Bacillati</taxon>
        <taxon>Bacillota</taxon>
        <taxon>Bacilli</taxon>
        <taxon>Bacillales</taxon>
        <taxon>Staphylococcaceae</taxon>
        <taxon>Staphylococcus</taxon>
    </lineage>
</organism>
<dbReference type="InterPro" id="IPR051446">
    <property type="entry name" value="HTH_trans_reg/aminotransferase"/>
</dbReference>
<comment type="similarity">
    <text evidence="2">In the C-terminal section; belongs to the class-I pyridoxal-phosphate-dependent aminotransferase family.</text>
</comment>